<dbReference type="InterPro" id="IPR028941">
    <property type="entry name" value="WHIM2_dom"/>
</dbReference>
<dbReference type="PANTHER" id="PTHR15546:SF2">
    <property type="entry name" value="DDT DOMAIN-CONTAINING PROTEIN DDB_G0282237"/>
    <property type="match status" value="1"/>
</dbReference>
<dbReference type="Pfam" id="PF10537">
    <property type="entry name" value="WAC_Acf1_DNA_bd"/>
    <property type="match status" value="1"/>
</dbReference>
<dbReference type="EMBL" id="RDQH01000341">
    <property type="protein sequence ID" value="RXH74153.1"/>
    <property type="molecule type" value="Genomic_DNA"/>
</dbReference>
<reference evidence="7 8" key="1">
    <citation type="submission" date="2018-10" db="EMBL/GenBank/DDBJ databases">
        <title>A high-quality apple genome assembly.</title>
        <authorList>
            <person name="Hu J."/>
        </authorList>
    </citation>
    <scope>NUCLEOTIDE SEQUENCE [LARGE SCALE GENOMIC DNA]</scope>
    <source>
        <strain evidence="8">cv. HFTH1</strain>
        <tissue evidence="7">Young leaf</tissue>
    </source>
</reference>
<evidence type="ECO:0000313" key="7">
    <source>
        <dbReference type="EMBL" id="RXH74153.1"/>
    </source>
</evidence>
<dbReference type="PROSITE" id="PS50827">
    <property type="entry name" value="DDT"/>
    <property type="match status" value="1"/>
</dbReference>
<feature type="domain" description="DDT" evidence="5">
    <location>
        <begin position="298"/>
        <end position="359"/>
    </location>
</feature>
<evidence type="ECO:0000256" key="1">
    <source>
        <dbReference type="ARBA" id="ARBA00004123"/>
    </source>
</evidence>
<dbReference type="PROSITE" id="PS51136">
    <property type="entry name" value="WAC"/>
    <property type="match status" value="1"/>
</dbReference>
<evidence type="ECO:0000256" key="3">
    <source>
        <dbReference type="PROSITE-ProRule" id="PRU00475"/>
    </source>
</evidence>
<dbReference type="Pfam" id="PF15613">
    <property type="entry name" value="WSD"/>
    <property type="match status" value="1"/>
</dbReference>
<dbReference type="SMART" id="SM00571">
    <property type="entry name" value="DDT"/>
    <property type="match status" value="1"/>
</dbReference>
<dbReference type="GO" id="GO:0000785">
    <property type="term" value="C:chromatin"/>
    <property type="evidence" value="ECO:0007669"/>
    <property type="project" value="UniProtKB-ARBA"/>
</dbReference>
<evidence type="ECO:0000256" key="4">
    <source>
        <dbReference type="SAM" id="MobiDB-lite"/>
    </source>
</evidence>
<evidence type="ECO:0000256" key="2">
    <source>
        <dbReference type="ARBA" id="ARBA00023242"/>
    </source>
</evidence>
<feature type="compositionally biased region" description="Basic and acidic residues" evidence="4">
    <location>
        <begin position="460"/>
        <end position="471"/>
    </location>
</feature>
<feature type="region of interest" description="Disordered" evidence="4">
    <location>
        <begin position="237"/>
        <end position="260"/>
    </location>
</feature>
<keyword evidence="8" id="KW-1185">Reference proteome</keyword>
<evidence type="ECO:0000313" key="8">
    <source>
        <dbReference type="Proteomes" id="UP000290289"/>
    </source>
</evidence>
<dbReference type="AlphaFoldDB" id="A0A498HZ06"/>
<dbReference type="GO" id="GO:0005634">
    <property type="term" value="C:nucleus"/>
    <property type="evidence" value="ECO:0007669"/>
    <property type="project" value="UniProtKB-SubCell"/>
</dbReference>
<feature type="domain" description="WAC" evidence="6">
    <location>
        <begin position="22"/>
        <end position="127"/>
    </location>
</feature>
<dbReference type="InterPro" id="IPR018501">
    <property type="entry name" value="DDT_dom"/>
</dbReference>
<dbReference type="Pfam" id="PF02791">
    <property type="entry name" value="DDT"/>
    <property type="match status" value="1"/>
</dbReference>
<sequence length="706" mass="82372">MPLLKRKPFPLAELPDDLESHELVYQVRTTKEIFRDYGEYLNRINLYRQRIWMCKVSGKTNLTYEEALLSEERATEKVQQFPKELVAPALQIIQYSMLSLKDLADIIATKLQDHIYVGAEMYGRKGDDMYPCKISKVFEESVGKVEYEVAWLDRNKEVMETSVINREDLRQKKPPFSRNFLKSFIRESTYRNAPWVLHGKLAQIHGISTSVPENLRGKVSFKDGLLVCKKRRKNEEEAKHERQNFKRKKVEGSAIEEGDEPAEEPIKYPIDDLLVQPDADDPVFTDRPSPLTDFNVPMECVGDLLMVWDFCSSFGRLLHLWPFSLEDFENAICHKMGNLILLVETHSALLRLLMKDNDEYSSTIRKRNRKLKITLITWTEYLCDFLDMVNSSELRGYIATIKRGHYGILDAHAKLLILRELVSHALETNTLREKLAKFVEQRQALGATIRGEALEEARKKREEKDRLKAEYDPNQVVDLESNGSASTNGNHMRQNGDIVKKRNGEIQTSRQNCASEKSESNQIDNAPKKTARKQNLEVDIPIPNGKGLSEKDPHERSRDDRKEVTGMKSKEQRKEYYEREIEKRVIRTNSLGKDRNYNRYWWFQRDGRIFVESSDSKQWGYYSSKEELYLLIGSLNCKGERERALKKQLEKFNSRICLEMEKRSRDLVQEVALEEAVLRRSSRVRAPPKKNPANAFLEYVNKWKED</sequence>
<dbReference type="PANTHER" id="PTHR15546">
    <property type="entry name" value="BROMODOMAIN ADJACENT TO ZINC FINGER DOMAIN, 2A"/>
    <property type="match status" value="1"/>
</dbReference>
<evidence type="ECO:0000259" key="6">
    <source>
        <dbReference type="PROSITE" id="PS51136"/>
    </source>
</evidence>
<comment type="subcellular location">
    <subcellularLocation>
        <location evidence="1 3">Nucleus</location>
    </subcellularLocation>
</comment>
<organism evidence="7 8">
    <name type="scientific">Malus domestica</name>
    <name type="common">Apple</name>
    <name type="synonym">Pyrus malus</name>
    <dbReference type="NCBI Taxonomy" id="3750"/>
    <lineage>
        <taxon>Eukaryota</taxon>
        <taxon>Viridiplantae</taxon>
        <taxon>Streptophyta</taxon>
        <taxon>Embryophyta</taxon>
        <taxon>Tracheophyta</taxon>
        <taxon>Spermatophyta</taxon>
        <taxon>Magnoliopsida</taxon>
        <taxon>eudicotyledons</taxon>
        <taxon>Gunneridae</taxon>
        <taxon>Pentapetalae</taxon>
        <taxon>rosids</taxon>
        <taxon>fabids</taxon>
        <taxon>Rosales</taxon>
        <taxon>Rosaceae</taxon>
        <taxon>Amygdaloideae</taxon>
        <taxon>Maleae</taxon>
        <taxon>Malus</taxon>
    </lineage>
</organism>
<gene>
    <name evidence="7" type="ORF">DVH24_028874</name>
</gene>
<dbReference type="InterPro" id="IPR053271">
    <property type="entry name" value="DDT_domain"/>
</dbReference>
<dbReference type="STRING" id="3750.A0A498HZ06"/>
<dbReference type="InterPro" id="IPR013136">
    <property type="entry name" value="WSTF_Acf1_Cbp146"/>
</dbReference>
<dbReference type="Proteomes" id="UP000290289">
    <property type="component" value="Chromosome 15"/>
</dbReference>
<comment type="caution">
    <text evidence="7">The sequence shown here is derived from an EMBL/GenBank/DDBJ whole genome shotgun (WGS) entry which is preliminary data.</text>
</comment>
<protein>
    <recommendedName>
        <fullName evidence="9">DDT domain-containing protein</fullName>
    </recommendedName>
</protein>
<evidence type="ECO:0000259" key="5">
    <source>
        <dbReference type="PROSITE" id="PS50827"/>
    </source>
</evidence>
<feature type="compositionally biased region" description="Polar residues" evidence="4">
    <location>
        <begin position="481"/>
        <end position="493"/>
    </location>
</feature>
<name>A0A498HZ06_MALDO</name>
<feature type="compositionally biased region" description="Polar residues" evidence="4">
    <location>
        <begin position="505"/>
        <end position="524"/>
    </location>
</feature>
<feature type="region of interest" description="Disordered" evidence="4">
    <location>
        <begin position="460"/>
        <end position="571"/>
    </location>
</feature>
<feature type="compositionally biased region" description="Basic and acidic residues" evidence="4">
    <location>
        <begin position="548"/>
        <end position="571"/>
    </location>
</feature>
<proteinExistence type="predicted"/>
<accession>A0A498HZ06</accession>
<keyword evidence="2 3" id="KW-0539">Nucleus</keyword>
<evidence type="ECO:0008006" key="9">
    <source>
        <dbReference type="Google" id="ProtNLM"/>
    </source>
</evidence>